<evidence type="ECO:0000313" key="3">
    <source>
        <dbReference type="EnsemblPlants" id="HORVU.MOREX.r3.2HG0203780.1"/>
    </source>
</evidence>
<keyword evidence="1" id="KW-0521">NADP</keyword>
<reference evidence="3" key="3">
    <citation type="submission" date="2022-01" db="UniProtKB">
        <authorList>
            <consortium name="EnsemblPlants"/>
        </authorList>
    </citation>
    <scope>IDENTIFICATION</scope>
    <source>
        <strain evidence="3">subsp. vulgare</strain>
    </source>
</reference>
<organism evidence="3 4">
    <name type="scientific">Hordeum vulgare subsp. vulgare</name>
    <name type="common">Domesticated barley</name>
    <dbReference type="NCBI Taxonomy" id="112509"/>
    <lineage>
        <taxon>Eukaryota</taxon>
        <taxon>Viridiplantae</taxon>
        <taxon>Streptophyta</taxon>
        <taxon>Embryophyta</taxon>
        <taxon>Tracheophyta</taxon>
        <taxon>Spermatophyta</taxon>
        <taxon>Magnoliopsida</taxon>
        <taxon>Liliopsida</taxon>
        <taxon>Poales</taxon>
        <taxon>Poaceae</taxon>
        <taxon>BOP clade</taxon>
        <taxon>Pooideae</taxon>
        <taxon>Triticodae</taxon>
        <taxon>Triticeae</taxon>
        <taxon>Hordeinae</taxon>
        <taxon>Hordeum</taxon>
    </lineage>
</organism>
<keyword evidence="4" id="KW-1185">Reference proteome</keyword>
<dbReference type="Gramene" id="HORVU.MOREX.r3.2HG0203780.1">
    <property type="protein sequence ID" value="HORVU.MOREX.r3.2HG0203780.1"/>
    <property type="gene ID" value="HORVU.MOREX.r3.2HG0203780"/>
</dbReference>
<keyword evidence="1" id="KW-0560">Oxidoreductase</keyword>
<dbReference type="SUPFAM" id="SSF51735">
    <property type="entry name" value="NAD(P)-binding Rossmann-fold domains"/>
    <property type="match status" value="1"/>
</dbReference>
<protein>
    <recommendedName>
        <fullName evidence="1">Fatty acyl-CoA reductase</fullName>
        <ecNumber evidence="1">1.2.1.84</ecNumber>
    </recommendedName>
</protein>
<dbReference type="InterPro" id="IPR013120">
    <property type="entry name" value="FAR_NAD-bd"/>
</dbReference>
<feature type="domain" description="Thioester reductase (TE)" evidence="2">
    <location>
        <begin position="21"/>
        <end position="321"/>
    </location>
</feature>
<dbReference type="InterPro" id="IPR026055">
    <property type="entry name" value="FAR"/>
</dbReference>
<dbReference type="PANTHER" id="PTHR11011:SF99">
    <property type="entry name" value="FATTY ACYL-COA REDUCTASE 3"/>
    <property type="match status" value="1"/>
</dbReference>
<sequence length="373" mass="41399">MIGEMDVDKIVGYFRGRSILVTGSTGFLGKVLVEKILRVQPDVKKVYLLIRASDMESAKFRIQTEVIGRVVFQVLREMHGVGFDNFIEEKICPLARDIMYVNFGLGFAKVRELLKDIDIIVNGAATTNFFERYDVAFNANVLGVKHVCAFANKCTKLKMLLHVSTAYVAGEQEGLISEKPFLMGESLRVGTNTDIESELNLIQQIMGELKANSSTVMDERKTMKELGLMRAQQFGWPNTYVFTKAMGEMMLGHMRGDFPLVIIRPSIITSTLKDPLPGYMEGIRTIDSVIVGYAKQTLSFFFADLNCIMDVIPGDMVVNAMMVSMAAHSEDQQVHIIYHVTSSLRNPAPYAILADSGHPLVGTAPIAPARKGL</sequence>
<dbReference type="GO" id="GO:0035336">
    <property type="term" value="P:long-chain fatty-acyl-CoA metabolic process"/>
    <property type="evidence" value="ECO:0000318"/>
    <property type="project" value="GO_Central"/>
</dbReference>
<evidence type="ECO:0000256" key="1">
    <source>
        <dbReference type="RuleBase" id="RU363097"/>
    </source>
</evidence>
<comment type="similarity">
    <text evidence="1">Belongs to the fatty acyl-CoA reductase family.</text>
</comment>
<keyword evidence="1" id="KW-0444">Lipid biosynthesis</keyword>
<dbReference type="CDD" id="cd05236">
    <property type="entry name" value="FAR-N_SDR_e"/>
    <property type="match status" value="1"/>
</dbReference>
<proteinExistence type="inferred from homology"/>
<dbReference type="Gene3D" id="3.40.50.720">
    <property type="entry name" value="NAD(P)-binding Rossmann-like Domain"/>
    <property type="match status" value="1"/>
</dbReference>
<dbReference type="AlphaFoldDB" id="A0A8I6XJH4"/>
<reference evidence="4" key="1">
    <citation type="journal article" date="2012" name="Nature">
        <title>A physical, genetic and functional sequence assembly of the barley genome.</title>
        <authorList>
            <consortium name="The International Barley Genome Sequencing Consortium"/>
            <person name="Mayer K.F."/>
            <person name="Waugh R."/>
            <person name="Brown J.W."/>
            <person name="Schulman A."/>
            <person name="Langridge P."/>
            <person name="Platzer M."/>
            <person name="Fincher G.B."/>
            <person name="Muehlbauer G.J."/>
            <person name="Sato K."/>
            <person name="Close T.J."/>
            <person name="Wise R.P."/>
            <person name="Stein N."/>
        </authorList>
    </citation>
    <scope>NUCLEOTIDE SEQUENCE [LARGE SCALE GENOMIC DNA]</scope>
    <source>
        <strain evidence="4">cv. Morex</strain>
    </source>
</reference>
<keyword evidence="1" id="KW-0443">Lipid metabolism</keyword>
<dbReference type="GO" id="GO:0102965">
    <property type="term" value="F:alcohol-forming long-chain fatty acyl-CoA reductase activity"/>
    <property type="evidence" value="ECO:0007669"/>
    <property type="project" value="UniProtKB-EC"/>
</dbReference>
<dbReference type="EC" id="1.2.1.84" evidence="1"/>
<accession>A0A8I6XJH4</accession>
<dbReference type="SMR" id="A0A8I6XJH4"/>
<dbReference type="GO" id="GO:0080019">
    <property type="term" value="F:alcohol-forming very long-chain fatty acyl-CoA reductase activity"/>
    <property type="evidence" value="ECO:0000318"/>
    <property type="project" value="GO_Central"/>
</dbReference>
<comment type="function">
    <text evidence="1">Catalyzes the reduction of fatty acyl-CoA to fatty alcohols.</text>
</comment>
<dbReference type="Pfam" id="PF07993">
    <property type="entry name" value="NAD_binding_4"/>
    <property type="match status" value="1"/>
</dbReference>
<dbReference type="EnsemblPlants" id="HORVU.MOREX.r3.2HG0203780.1">
    <property type="protein sequence ID" value="HORVU.MOREX.r3.2HG0203780.1"/>
    <property type="gene ID" value="HORVU.MOREX.r3.2HG0203780"/>
</dbReference>
<reference evidence="3" key="2">
    <citation type="submission" date="2020-10" db="EMBL/GenBank/DDBJ databases">
        <authorList>
            <person name="Scholz U."/>
            <person name="Mascher M."/>
            <person name="Fiebig A."/>
        </authorList>
    </citation>
    <scope>NUCLEOTIDE SEQUENCE [LARGE SCALE GENOMIC DNA]</scope>
    <source>
        <strain evidence="3">cv. Morex</strain>
    </source>
</reference>
<evidence type="ECO:0000313" key="4">
    <source>
        <dbReference type="Proteomes" id="UP000011116"/>
    </source>
</evidence>
<comment type="catalytic activity">
    <reaction evidence="1">
        <text>a long-chain fatty acyl-CoA + 2 NADPH + 2 H(+) = a long-chain primary fatty alcohol + 2 NADP(+) + CoA</text>
        <dbReference type="Rhea" id="RHEA:52716"/>
        <dbReference type="ChEBI" id="CHEBI:15378"/>
        <dbReference type="ChEBI" id="CHEBI:57287"/>
        <dbReference type="ChEBI" id="CHEBI:57783"/>
        <dbReference type="ChEBI" id="CHEBI:58349"/>
        <dbReference type="ChEBI" id="CHEBI:77396"/>
        <dbReference type="ChEBI" id="CHEBI:83139"/>
        <dbReference type="EC" id="1.2.1.84"/>
    </reaction>
</comment>
<dbReference type="InterPro" id="IPR036291">
    <property type="entry name" value="NAD(P)-bd_dom_sf"/>
</dbReference>
<dbReference type="Proteomes" id="UP000011116">
    <property type="component" value="Chromosome 2H"/>
</dbReference>
<name>A0A8I6XJH4_HORVV</name>
<dbReference type="GO" id="GO:0010345">
    <property type="term" value="P:suberin biosynthetic process"/>
    <property type="evidence" value="ECO:0000318"/>
    <property type="project" value="GO_Central"/>
</dbReference>
<evidence type="ECO:0000259" key="2">
    <source>
        <dbReference type="Pfam" id="PF07993"/>
    </source>
</evidence>
<dbReference type="PANTHER" id="PTHR11011">
    <property type="entry name" value="MALE STERILITY PROTEIN 2-RELATED"/>
    <property type="match status" value="1"/>
</dbReference>